<dbReference type="Pfam" id="PF00078">
    <property type="entry name" value="RVT_1"/>
    <property type="match status" value="1"/>
</dbReference>
<keyword evidence="4" id="KW-1185">Reference proteome</keyword>
<evidence type="ECO:0000259" key="2">
    <source>
        <dbReference type="PROSITE" id="PS50878"/>
    </source>
</evidence>
<dbReference type="EMBL" id="CAIJDO010000306">
    <property type="protein sequence ID" value="CAD0009813.1"/>
    <property type="molecule type" value="Genomic_DNA"/>
</dbReference>
<evidence type="ECO:0000313" key="4">
    <source>
        <dbReference type="Proteomes" id="UP000556700"/>
    </source>
</evidence>
<protein>
    <recommendedName>
        <fullName evidence="2">Reverse transcriptase domain-containing protein</fullName>
    </recommendedName>
</protein>
<dbReference type="AlphaFoldDB" id="A0A6V6ZDD6"/>
<dbReference type="RefSeq" id="WP_031457641.1">
    <property type="nucleotide sequence ID" value="NZ_CAIJDO010000306.1"/>
</dbReference>
<dbReference type="InterPro" id="IPR000477">
    <property type="entry name" value="RT_dom"/>
</dbReference>
<dbReference type="InterPro" id="IPR043502">
    <property type="entry name" value="DNA/RNA_pol_sf"/>
</dbReference>
<sequence length="498" mass="58341">MENILFGDIQKQAEQLKKRFEDYHNNLHLWYERNSLNYVNFPLKKMKFPEEWMKDKKFNPFYVLKRRKQIAKSVSKSIVSKKYIPNPPFVKKIPKPNGGTREISIYQIQDSAVSYRTYKNLLSKNKHRFSSLTYAYRNDRNIHFAIQDISQEIMSVPRIFVAEFDFSDFFGSINHEYLFEQLSNNGFLVSESELHIIKAFLSDRKKGIPLGTSISLFLANVVCWKLDRRLEDEGIRFARYADDTIIWSKEYSKISKAFDIISDFSKEAKININYTKSDGISLLKKTGMPSEFFNSKEFIEFLGYKISTDKVSIKDKSIDHIKSHIAYLLYNKLIQPLKQSPTPLSNLPVLGMDKNFLSALMEVRRYLYGNLTEITLKKYMNGTYKVLSFKGIMSFYPLINDVEQLKELDNWLICTILNILELRRNLLIGIFPRDFDPQQFPFGYDKDILIEHCRNTVIKGTKGLLEIPSFLRIHNALKLGLINEGIVRVMNPHSGYYR</sequence>
<proteinExistence type="inferred from homology"/>
<evidence type="ECO:0000256" key="1">
    <source>
        <dbReference type="ARBA" id="ARBA00034120"/>
    </source>
</evidence>
<evidence type="ECO:0000313" key="3">
    <source>
        <dbReference type="EMBL" id="CAD0009813.1"/>
    </source>
</evidence>
<comment type="similarity">
    <text evidence="1">Belongs to the bacterial reverse transcriptase family.</text>
</comment>
<feature type="domain" description="Reverse transcriptase" evidence="2">
    <location>
        <begin position="74"/>
        <end position="306"/>
    </location>
</feature>
<dbReference type="InterPro" id="IPR051083">
    <property type="entry name" value="GrpII_Intron_Splice-Mob/Def"/>
</dbReference>
<organism evidence="3 4">
    <name type="scientific">Flavobacterium chungangense</name>
    <dbReference type="NCBI Taxonomy" id="554283"/>
    <lineage>
        <taxon>Bacteria</taxon>
        <taxon>Pseudomonadati</taxon>
        <taxon>Bacteroidota</taxon>
        <taxon>Flavobacteriia</taxon>
        <taxon>Flavobacteriales</taxon>
        <taxon>Flavobacteriaceae</taxon>
        <taxon>Flavobacterium</taxon>
    </lineage>
</organism>
<reference evidence="3 4" key="1">
    <citation type="submission" date="2020-06" db="EMBL/GenBank/DDBJ databases">
        <authorList>
            <person name="Criscuolo A."/>
        </authorList>
    </citation>
    <scope>NUCLEOTIDE SEQUENCE [LARGE SCALE GENOMIC DNA]</scope>
    <source>
        <strain evidence="4">CIP 110025</strain>
    </source>
</reference>
<dbReference type="PROSITE" id="PS50878">
    <property type="entry name" value="RT_POL"/>
    <property type="match status" value="1"/>
</dbReference>
<comment type="caution">
    <text evidence="3">The sequence shown here is derived from an EMBL/GenBank/DDBJ whole genome shotgun (WGS) entry which is preliminary data.</text>
</comment>
<dbReference type="PANTHER" id="PTHR34047:SF8">
    <property type="entry name" value="PROTEIN YKFC"/>
    <property type="match status" value="1"/>
</dbReference>
<gene>
    <name evidence="3" type="ORF">FLACHUCJ7_04453</name>
</gene>
<dbReference type="Proteomes" id="UP000556700">
    <property type="component" value="Unassembled WGS sequence"/>
</dbReference>
<dbReference type="PANTHER" id="PTHR34047">
    <property type="entry name" value="NUCLEAR INTRON MATURASE 1, MITOCHONDRIAL-RELATED"/>
    <property type="match status" value="1"/>
</dbReference>
<dbReference type="SUPFAM" id="SSF56672">
    <property type="entry name" value="DNA/RNA polymerases"/>
    <property type="match status" value="1"/>
</dbReference>
<name>A0A6V6ZDD6_9FLAO</name>
<accession>A0A6V6ZDD6</accession>